<evidence type="ECO:0000313" key="8">
    <source>
        <dbReference type="Proteomes" id="UP001595699"/>
    </source>
</evidence>
<protein>
    <submittedName>
        <fullName evidence="7">HelD family protein</fullName>
    </submittedName>
</protein>
<evidence type="ECO:0000256" key="5">
    <source>
        <dbReference type="PROSITE-ProRule" id="PRU00560"/>
    </source>
</evidence>
<keyword evidence="4 5" id="KW-0067">ATP-binding</keyword>
<dbReference type="SUPFAM" id="SSF52540">
    <property type="entry name" value="P-loop containing nucleoside triphosphate hydrolases"/>
    <property type="match status" value="1"/>
</dbReference>
<keyword evidence="1 5" id="KW-0547">Nucleotide-binding</keyword>
<evidence type="ECO:0000256" key="2">
    <source>
        <dbReference type="ARBA" id="ARBA00022801"/>
    </source>
</evidence>
<dbReference type="Proteomes" id="UP001595699">
    <property type="component" value="Unassembled WGS sequence"/>
</dbReference>
<dbReference type="PROSITE" id="PS51198">
    <property type="entry name" value="UVRD_HELICASE_ATP_BIND"/>
    <property type="match status" value="1"/>
</dbReference>
<evidence type="ECO:0000256" key="1">
    <source>
        <dbReference type="ARBA" id="ARBA00022741"/>
    </source>
</evidence>
<evidence type="ECO:0000259" key="6">
    <source>
        <dbReference type="PROSITE" id="PS51198"/>
    </source>
</evidence>
<dbReference type="InterPro" id="IPR027417">
    <property type="entry name" value="P-loop_NTPase"/>
</dbReference>
<name>A0ABV7YP12_9ACTN</name>
<sequence length="769" mass="83910">MTESTIKHEIAEEQAQVSMLYDRLDVLRERAAADLKRVQGEERLGHDQGDSERDSFSTLYQGRHAQLSSVERGLVFGRVDNTDDTKFHIGRIGLFDDDYEPVLVDWRAPVAQSFYRATPADPMGVIRRRHIRLHQRTVVAVDDDLLDLEALSDPDRSTLTGEAALLASLTSHRTGRMNEIVATIQAEQDVIIRSELPGVLVVQGGPGTGKTVVALHRAAYLLYTHREQLARRGVLVVGPNATFLRYIDQVLPSLGETDVVLSTVGELFPGVVGSAPESPLAARVKGSLEMVEVLARAVRDFQAVPAEPIALKVDNRELTLTPSIVRRARKRARDADEPHNRARRFFVKAILDALTDQVVDELGREFISDDDIADLRKELREDPVVRDLLRQLWPELTPQLFVTILLSSDSRLAAAAPDLSESERAALVRANDAPWTASDVALLDEAAELLGDLDSDVYARKQGAVNQAVGAEEHLDYIRGVIELESTAHRIVLMPWEVEQFTGMLAQWTTQTDAVGTLAERAAADRTWQFGHVIVDEAQELSAMDWRLLMRRVPRRSMTLVGDIAQTGSAAGTRSWAEVLDRYAPRRWRTAELSVNYRTPAEIMAVAADVLAAIDPSATPPTSVRDTGVKPWSSSVPAASFGSALVAAVRSEQAEVGDGRLAVLVPSSRYAELTSLLASQVEGVAFGTHPGVLDSTIAVLDVGQAKGLEFDSVLIADPSAIVASSVRGLSDLYVAVTRATKRLGVVCPGPIPEMLTQTVQTGGMTPEDS</sequence>
<dbReference type="Gene3D" id="3.40.50.300">
    <property type="entry name" value="P-loop containing nucleotide triphosphate hydrolases"/>
    <property type="match status" value="3"/>
</dbReference>
<feature type="binding site" evidence="5">
    <location>
        <begin position="204"/>
        <end position="211"/>
    </location>
    <ligand>
        <name>ATP</name>
        <dbReference type="ChEBI" id="CHEBI:30616"/>
    </ligand>
</feature>
<evidence type="ECO:0000256" key="3">
    <source>
        <dbReference type="ARBA" id="ARBA00022806"/>
    </source>
</evidence>
<gene>
    <name evidence="7" type="ORF">ACFOUW_33865</name>
</gene>
<accession>A0ABV7YP12</accession>
<dbReference type="RefSeq" id="WP_239554111.1">
    <property type="nucleotide sequence ID" value="NZ_JAFBCM010000001.1"/>
</dbReference>
<keyword evidence="3 5" id="KW-0347">Helicase</keyword>
<dbReference type="EMBL" id="JBHRZH010000043">
    <property type="protein sequence ID" value="MFC3765863.1"/>
    <property type="molecule type" value="Genomic_DNA"/>
</dbReference>
<feature type="domain" description="UvrD-like helicase ATP-binding" evidence="6">
    <location>
        <begin position="183"/>
        <end position="600"/>
    </location>
</feature>
<dbReference type="Pfam" id="PF13538">
    <property type="entry name" value="UvrD_C_2"/>
    <property type="match status" value="1"/>
</dbReference>
<keyword evidence="8" id="KW-1185">Reference proteome</keyword>
<comment type="caution">
    <text evidence="7">The sequence shown here is derived from an EMBL/GenBank/DDBJ whole genome shotgun (WGS) entry which is preliminary data.</text>
</comment>
<dbReference type="PANTHER" id="PTHR11070">
    <property type="entry name" value="UVRD / RECB / PCRA DNA HELICASE FAMILY MEMBER"/>
    <property type="match status" value="1"/>
</dbReference>
<dbReference type="InterPro" id="IPR027785">
    <property type="entry name" value="UvrD-like_helicase_C"/>
</dbReference>
<dbReference type="PANTHER" id="PTHR11070:SF45">
    <property type="entry name" value="DNA 3'-5' HELICASE"/>
    <property type="match status" value="1"/>
</dbReference>
<reference evidence="8" key="1">
    <citation type="journal article" date="2019" name="Int. J. Syst. Evol. Microbiol.">
        <title>The Global Catalogue of Microorganisms (GCM) 10K type strain sequencing project: providing services to taxonomists for standard genome sequencing and annotation.</title>
        <authorList>
            <consortium name="The Broad Institute Genomics Platform"/>
            <consortium name="The Broad Institute Genome Sequencing Center for Infectious Disease"/>
            <person name="Wu L."/>
            <person name="Ma J."/>
        </authorList>
    </citation>
    <scope>NUCLEOTIDE SEQUENCE [LARGE SCALE GENOMIC DNA]</scope>
    <source>
        <strain evidence="8">CGMCC 4.7241</strain>
    </source>
</reference>
<keyword evidence="2 5" id="KW-0378">Hydrolase</keyword>
<dbReference type="InterPro" id="IPR014016">
    <property type="entry name" value="UvrD-like_ATP-bd"/>
</dbReference>
<organism evidence="7 8">
    <name type="scientific">Tenggerimyces flavus</name>
    <dbReference type="NCBI Taxonomy" id="1708749"/>
    <lineage>
        <taxon>Bacteria</taxon>
        <taxon>Bacillati</taxon>
        <taxon>Actinomycetota</taxon>
        <taxon>Actinomycetes</taxon>
        <taxon>Propionibacteriales</taxon>
        <taxon>Nocardioidaceae</taxon>
        <taxon>Tenggerimyces</taxon>
    </lineage>
</organism>
<dbReference type="InterPro" id="IPR000212">
    <property type="entry name" value="DNA_helicase_UvrD/REP"/>
</dbReference>
<evidence type="ECO:0000256" key="4">
    <source>
        <dbReference type="ARBA" id="ARBA00022840"/>
    </source>
</evidence>
<evidence type="ECO:0000313" key="7">
    <source>
        <dbReference type="EMBL" id="MFC3765863.1"/>
    </source>
</evidence>
<proteinExistence type="predicted"/>